<dbReference type="EMBL" id="CP001251">
    <property type="protein sequence ID" value="ACK42544.1"/>
    <property type="molecule type" value="Genomic_DNA"/>
</dbReference>
<dbReference type="FunFam" id="1.10.10.10:FF:000735">
    <property type="entry name" value="Rrf2 family transcriptional regulator"/>
    <property type="match status" value="1"/>
</dbReference>
<dbReference type="GO" id="GO:0005829">
    <property type="term" value="C:cytosol"/>
    <property type="evidence" value="ECO:0000318"/>
    <property type="project" value="GO_Central"/>
</dbReference>
<dbReference type="InterPro" id="IPR036388">
    <property type="entry name" value="WH-like_DNA-bd_sf"/>
</dbReference>
<dbReference type="GO" id="GO:0003677">
    <property type="term" value="F:DNA binding"/>
    <property type="evidence" value="ECO:0007669"/>
    <property type="project" value="UniProtKB-KW"/>
</dbReference>
<organism evidence="2 3">
    <name type="scientific">Dictyoglomus turgidum (strain DSM 6724 / Z-1310)</name>
    <dbReference type="NCBI Taxonomy" id="515635"/>
    <lineage>
        <taxon>Bacteria</taxon>
        <taxon>Pseudomonadati</taxon>
        <taxon>Dictyoglomota</taxon>
        <taxon>Dictyoglomia</taxon>
        <taxon>Dictyoglomales</taxon>
        <taxon>Dictyoglomaceae</taxon>
        <taxon>Dictyoglomus</taxon>
    </lineage>
</organism>
<gene>
    <name evidence="2" type="ordered locus">Dtur_1266</name>
</gene>
<dbReference type="PANTHER" id="PTHR33221">
    <property type="entry name" value="WINGED HELIX-TURN-HELIX TRANSCRIPTIONAL REGULATOR, RRF2 FAMILY"/>
    <property type="match status" value="1"/>
</dbReference>
<dbReference type="KEGG" id="dtu:Dtur_1266"/>
<dbReference type="InParanoid" id="B8E099"/>
<dbReference type="InterPro" id="IPR036390">
    <property type="entry name" value="WH_DNA-bd_sf"/>
</dbReference>
<dbReference type="GO" id="GO:0003700">
    <property type="term" value="F:DNA-binding transcription factor activity"/>
    <property type="evidence" value="ECO:0000318"/>
    <property type="project" value="GO_Central"/>
</dbReference>
<dbReference type="GO" id="GO:0006355">
    <property type="term" value="P:regulation of DNA-templated transcription"/>
    <property type="evidence" value="ECO:0000318"/>
    <property type="project" value="GO_Central"/>
</dbReference>
<dbReference type="Pfam" id="PF02082">
    <property type="entry name" value="Rrf2"/>
    <property type="match status" value="1"/>
</dbReference>
<dbReference type="SUPFAM" id="SSF46785">
    <property type="entry name" value="Winged helix' DNA-binding domain"/>
    <property type="match status" value="1"/>
</dbReference>
<protein>
    <submittedName>
        <fullName evidence="2">Transcriptional regulator, BadM/Rrf2 family</fullName>
    </submittedName>
</protein>
<dbReference type="InterPro" id="IPR030489">
    <property type="entry name" value="TR_Rrf2-type_CS"/>
</dbReference>
<dbReference type="Gene3D" id="1.10.10.10">
    <property type="entry name" value="Winged helix-like DNA-binding domain superfamily/Winged helix DNA-binding domain"/>
    <property type="match status" value="1"/>
</dbReference>
<dbReference type="STRING" id="515635.Dtur_1266"/>
<dbReference type="EnsemblBacteria" id="ACK42544">
    <property type="protein sequence ID" value="ACK42544"/>
    <property type="gene ID" value="Dtur_1266"/>
</dbReference>
<proteinExistence type="predicted"/>
<sequence length="138" mass="16051">MKLPTRSRYGLRALIYIAKNQKEENPVSVRKIAEAEEIPLRYLERIMRILSQKGYVRAEVGAEGGYYLSMLPENIKILDVVEALEGRINLVDCLHGIKCKRMAYCPTRPLWMEMTKSLKETLAKYTLADFLREEEKIK</sequence>
<dbReference type="HOGENOM" id="CLU_107144_0_1_0"/>
<dbReference type="OrthoDB" id="9808360at2"/>
<dbReference type="PROSITE" id="PS01332">
    <property type="entry name" value="HTH_RRF2_1"/>
    <property type="match status" value="1"/>
</dbReference>
<dbReference type="PROSITE" id="PS51197">
    <property type="entry name" value="HTH_RRF2_2"/>
    <property type="match status" value="1"/>
</dbReference>
<evidence type="ECO:0000313" key="3">
    <source>
        <dbReference type="Proteomes" id="UP000007719"/>
    </source>
</evidence>
<dbReference type="NCBIfam" id="TIGR00738">
    <property type="entry name" value="rrf2_super"/>
    <property type="match status" value="1"/>
</dbReference>
<reference evidence="3" key="1">
    <citation type="journal article" date="2016" name="Front. Microbiol.">
        <title>The complete genome sequence of hyperthermophile Dictyoglomus turgidum DSM 6724 reveals a specialized carbohydrate fermentor.</title>
        <authorList>
            <person name="Brumm P.J."/>
            <person name="Gowda K."/>
            <person name="Robb F.T."/>
            <person name="Mead D.A."/>
        </authorList>
    </citation>
    <scope>NUCLEOTIDE SEQUENCE [LARGE SCALE GENOMIC DNA]</scope>
    <source>
        <strain evidence="3">DSM 6724 / Z-1310</strain>
    </source>
</reference>
<name>B8E099_DICTD</name>
<dbReference type="RefSeq" id="WP_012583626.1">
    <property type="nucleotide sequence ID" value="NC_011661.1"/>
</dbReference>
<evidence type="ECO:0000256" key="1">
    <source>
        <dbReference type="ARBA" id="ARBA00023125"/>
    </source>
</evidence>
<keyword evidence="3" id="KW-1185">Reference proteome</keyword>
<accession>B8E099</accession>
<dbReference type="InterPro" id="IPR000944">
    <property type="entry name" value="Tscrpt_reg_Rrf2"/>
</dbReference>
<evidence type="ECO:0000313" key="2">
    <source>
        <dbReference type="EMBL" id="ACK42544.1"/>
    </source>
</evidence>
<dbReference type="PANTHER" id="PTHR33221:SF5">
    <property type="entry name" value="HTH-TYPE TRANSCRIPTIONAL REGULATOR ISCR"/>
    <property type="match status" value="1"/>
</dbReference>
<keyword evidence="1" id="KW-0238">DNA-binding</keyword>
<dbReference type="AlphaFoldDB" id="B8E099"/>
<dbReference type="Proteomes" id="UP000007719">
    <property type="component" value="Chromosome"/>
</dbReference>
<dbReference type="eggNOG" id="COG1959">
    <property type="taxonomic scope" value="Bacteria"/>
</dbReference>